<organism evidence="1">
    <name type="scientific">Caldithrix abyssi</name>
    <dbReference type="NCBI Taxonomy" id="187145"/>
    <lineage>
        <taxon>Bacteria</taxon>
        <taxon>Pseudomonadati</taxon>
        <taxon>Calditrichota</taxon>
        <taxon>Calditrichia</taxon>
        <taxon>Calditrichales</taxon>
        <taxon>Calditrichaceae</taxon>
        <taxon>Caldithrix</taxon>
    </lineage>
</organism>
<evidence type="ECO:0008006" key="2">
    <source>
        <dbReference type="Google" id="ProtNLM"/>
    </source>
</evidence>
<dbReference type="AlphaFoldDB" id="A0A7V5UDX0"/>
<name>A0A7V5UDX0_CALAY</name>
<proteinExistence type="predicted"/>
<evidence type="ECO:0000313" key="1">
    <source>
        <dbReference type="EMBL" id="HHJ51579.1"/>
    </source>
</evidence>
<protein>
    <recommendedName>
        <fullName evidence="2">Outer membrane protein beta-barrel domain-containing protein</fullName>
    </recommendedName>
</protein>
<comment type="caution">
    <text evidence="1">The sequence shown here is derived from an EMBL/GenBank/DDBJ whole genome shotgun (WGS) entry which is preliminary data.</text>
</comment>
<dbReference type="Gene3D" id="2.40.160.70">
    <property type="entry name" value="outer membrane protein from Thermus thermophilus HB27"/>
    <property type="match status" value="1"/>
</dbReference>
<gene>
    <name evidence="1" type="ORF">ENJ89_00165</name>
</gene>
<dbReference type="Proteomes" id="UP000886124">
    <property type="component" value="Unassembled WGS sequence"/>
</dbReference>
<reference evidence="1" key="1">
    <citation type="journal article" date="2020" name="mSystems">
        <title>Genome- and Community-Level Interaction Insights into Carbon Utilization and Element Cycling Functions of Hydrothermarchaeota in Hydrothermal Sediment.</title>
        <authorList>
            <person name="Zhou Z."/>
            <person name="Liu Y."/>
            <person name="Xu W."/>
            <person name="Pan J."/>
            <person name="Luo Z.H."/>
            <person name="Li M."/>
        </authorList>
    </citation>
    <scope>NUCLEOTIDE SEQUENCE [LARGE SCALE GENOMIC DNA]</scope>
    <source>
        <strain evidence="1">HyVt-527</strain>
    </source>
</reference>
<accession>A0A7V5UDX0</accession>
<dbReference type="EMBL" id="DROD01000009">
    <property type="protein sequence ID" value="HHJ51579.1"/>
    <property type="molecule type" value="Genomic_DNA"/>
</dbReference>
<sequence length="224" mass="25557">MKARIKTWRIVVFFILGLYVIPTQAITYSLETQVGYSGGPGIHLNAMLNNIAPSFPFKLRFGIGYTSIANPGKALDARKIFINNATNGRPEKQGWLWDFRFDLLRRAPWLKLPKAYFYAGVRRVLFTGNFNFVNGNEDFDIKSSHWGIGVGVTTSFAINRNFEIFADGGLDYFFPATLYGHDTSYSPDDENVNPREDFKYKDADNAINQPKFGLNLLMGLRYYF</sequence>